<gene>
    <name evidence="4" type="ORF">AS031_07885</name>
</gene>
<dbReference type="Pfam" id="PF22504">
    <property type="entry name" value="DUF6993"/>
    <property type="match status" value="1"/>
</dbReference>
<proteinExistence type="predicted"/>
<dbReference type="STRING" id="993070.AS031_07885"/>
<feature type="region of interest" description="Disordered" evidence="1">
    <location>
        <begin position="23"/>
        <end position="79"/>
    </location>
</feature>
<feature type="signal peptide" evidence="2">
    <location>
        <begin position="1"/>
        <end position="27"/>
    </location>
</feature>
<organism evidence="4 5">
    <name type="scientific">Pseudarthrobacter enclensis</name>
    <dbReference type="NCBI Taxonomy" id="993070"/>
    <lineage>
        <taxon>Bacteria</taxon>
        <taxon>Bacillati</taxon>
        <taxon>Actinomycetota</taxon>
        <taxon>Actinomycetes</taxon>
        <taxon>Micrococcales</taxon>
        <taxon>Micrococcaceae</taxon>
        <taxon>Pseudarthrobacter</taxon>
    </lineage>
</organism>
<evidence type="ECO:0000256" key="2">
    <source>
        <dbReference type="SAM" id="SignalP"/>
    </source>
</evidence>
<protein>
    <recommendedName>
        <fullName evidence="3">DUF6993 domain-containing protein</fullName>
    </recommendedName>
</protein>
<dbReference type="Proteomes" id="UP000053199">
    <property type="component" value="Unassembled WGS sequence"/>
</dbReference>
<keyword evidence="2" id="KW-0732">Signal</keyword>
<name>A0A0V8IT74_9MICC</name>
<dbReference type="OrthoDB" id="4953419at2"/>
<comment type="caution">
    <text evidence="4">The sequence shown here is derived from an EMBL/GenBank/DDBJ whole genome shotgun (WGS) entry which is preliminary data.</text>
</comment>
<keyword evidence="5" id="KW-1185">Reference proteome</keyword>
<accession>A0A0V8IT74</accession>
<dbReference type="PROSITE" id="PS51257">
    <property type="entry name" value="PROKAR_LIPOPROTEIN"/>
    <property type="match status" value="1"/>
</dbReference>
<feature type="domain" description="DUF6993" evidence="3">
    <location>
        <begin position="90"/>
        <end position="171"/>
    </location>
</feature>
<reference evidence="4 5" key="1">
    <citation type="journal article" date="2014" name="Arch. Microbiol.">
        <title>Arthrobacter enclensis sp. nov., isolated from sediment sample.</title>
        <authorList>
            <person name="Dastager S.G."/>
            <person name="Liu Q."/>
            <person name="Tang S.K."/>
            <person name="Krishnamurthi S."/>
            <person name="Lee J.C."/>
            <person name="Li W.J."/>
        </authorList>
    </citation>
    <scope>NUCLEOTIDE SEQUENCE [LARGE SCALE GENOMIC DNA]</scope>
    <source>
        <strain evidence="4 5">NIO-1008</strain>
    </source>
</reference>
<feature type="compositionally biased region" description="Low complexity" evidence="1">
    <location>
        <begin position="66"/>
        <end position="79"/>
    </location>
</feature>
<dbReference type="EMBL" id="LNQM01000002">
    <property type="protein sequence ID" value="KSU77963.1"/>
    <property type="molecule type" value="Genomic_DNA"/>
</dbReference>
<evidence type="ECO:0000313" key="4">
    <source>
        <dbReference type="EMBL" id="KSU77963.1"/>
    </source>
</evidence>
<dbReference type="AlphaFoldDB" id="A0A0V8IT74"/>
<evidence type="ECO:0000259" key="3">
    <source>
        <dbReference type="Pfam" id="PF22504"/>
    </source>
</evidence>
<sequence>MRHSATSRHTVMAGAALMLLLSGCAGSPSRDSTTAQPSGNAAPSATPEARPSGQAAADSSGGEALADTSGTAADAKATDAMKSTVTEALTRLASGTPKPATDQVTEVLTAAGVGPSVLQVSQSRTPTGLEADAIEAAVLQGKDCVIGQVREGTVTVTVLPVLASGKCFVGT</sequence>
<dbReference type="InterPro" id="IPR054262">
    <property type="entry name" value="DUF6993"/>
</dbReference>
<evidence type="ECO:0000313" key="5">
    <source>
        <dbReference type="Proteomes" id="UP000053199"/>
    </source>
</evidence>
<evidence type="ECO:0000256" key="1">
    <source>
        <dbReference type="SAM" id="MobiDB-lite"/>
    </source>
</evidence>
<feature type="compositionally biased region" description="Polar residues" evidence="1">
    <location>
        <begin position="29"/>
        <end position="43"/>
    </location>
</feature>
<dbReference type="RefSeq" id="WP_058267553.1">
    <property type="nucleotide sequence ID" value="NZ_FMAZ01000002.1"/>
</dbReference>
<feature type="chain" id="PRO_5038718749" description="DUF6993 domain-containing protein" evidence="2">
    <location>
        <begin position="28"/>
        <end position="171"/>
    </location>
</feature>